<gene>
    <name evidence="2" type="ORF">SAMN05444921_12396</name>
</gene>
<feature type="transmembrane region" description="Helical" evidence="1">
    <location>
        <begin position="16"/>
        <end position="35"/>
    </location>
</feature>
<reference evidence="3" key="1">
    <citation type="submission" date="2016-10" db="EMBL/GenBank/DDBJ databases">
        <authorList>
            <person name="Varghese N."/>
            <person name="Submissions S."/>
        </authorList>
    </citation>
    <scope>NUCLEOTIDE SEQUENCE [LARGE SCALE GENOMIC DNA]</scope>
    <source>
        <strain evidence="3">CGMCC 4.7042</strain>
    </source>
</reference>
<proteinExistence type="predicted"/>
<keyword evidence="1" id="KW-0472">Membrane</keyword>
<accession>A0A1H0A7K7</accession>
<evidence type="ECO:0000256" key="1">
    <source>
        <dbReference type="SAM" id="Phobius"/>
    </source>
</evidence>
<keyword evidence="1" id="KW-1133">Transmembrane helix</keyword>
<evidence type="ECO:0000313" key="2">
    <source>
        <dbReference type="EMBL" id="SDN28736.1"/>
    </source>
</evidence>
<keyword evidence="1" id="KW-0812">Transmembrane</keyword>
<keyword evidence="3" id="KW-1185">Reference proteome</keyword>
<dbReference type="AlphaFoldDB" id="A0A1H0A7K7"/>
<dbReference type="EMBL" id="FNHI01000023">
    <property type="protein sequence ID" value="SDN28736.1"/>
    <property type="molecule type" value="Genomic_DNA"/>
</dbReference>
<protein>
    <submittedName>
        <fullName evidence="2">Uncharacterized protein</fullName>
    </submittedName>
</protein>
<sequence>MTSIVTAAADASTAPAWMHVTVMAVALLVLVYNLARRSG</sequence>
<evidence type="ECO:0000313" key="3">
    <source>
        <dbReference type="Proteomes" id="UP000199063"/>
    </source>
</evidence>
<name>A0A1H0A7K7_9ACTN</name>
<organism evidence="2 3">
    <name type="scientific">Streptomyces wuyuanensis</name>
    <dbReference type="NCBI Taxonomy" id="1196353"/>
    <lineage>
        <taxon>Bacteria</taxon>
        <taxon>Bacillati</taxon>
        <taxon>Actinomycetota</taxon>
        <taxon>Actinomycetes</taxon>
        <taxon>Kitasatosporales</taxon>
        <taxon>Streptomycetaceae</taxon>
        <taxon>Streptomyces</taxon>
    </lineage>
</organism>
<dbReference type="Proteomes" id="UP000199063">
    <property type="component" value="Unassembled WGS sequence"/>
</dbReference>